<evidence type="ECO:0000256" key="2">
    <source>
        <dbReference type="SAM" id="MobiDB-lite"/>
    </source>
</evidence>
<dbReference type="OrthoDB" id="192915at2759"/>
<evidence type="ECO:0000256" key="3">
    <source>
        <dbReference type="SAM" id="SignalP"/>
    </source>
</evidence>
<accession>A0A6P8I3I7</accession>
<comment type="similarity">
    <text evidence="1">Belongs to the canopy family.</text>
</comment>
<dbReference type="KEGG" id="aten:116295646"/>
<proteinExistence type="inferred from homology"/>
<dbReference type="Proteomes" id="UP000515163">
    <property type="component" value="Unplaced"/>
</dbReference>
<dbReference type="AlphaFoldDB" id="A0A6P8I3I7"/>
<feature type="chain" id="PRO_5028214087" evidence="3">
    <location>
        <begin position="23"/>
        <end position="188"/>
    </location>
</feature>
<organism evidence="5 6">
    <name type="scientific">Actinia tenebrosa</name>
    <name type="common">Australian red waratah sea anemone</name>
    <dbReference type="NCBI Taxonomy" id="6105"/>
    <lineage>
        <taxon>Eukaryota</taxon>
        <taxon>Metazoa</taxon>
        <taxon>Cnidaria</taxon>
        <taxon>Anthozoa</taxon>
        <taxon>Hexacorallia</taxon>
        <taxon>Actiniaria</taxon>
        <taxon>Actiniidae</taxon>
        <taxon>Actinia</taxon>
    </lineage>
</organism>
<dbReference type="GO" id="GO:0005783">
    <property type="term" value="C:endoplasmic reticulum"/>
    <property type="evidence" value="ECO:0007669"/>
    <property type="project" value="TreeGrafter"/>
</dbReference>
<name>A0A6P8I3I7_ACTTE</name>
<keyword evidence="3" id="KW-0732">Signal</keyword>
<feature type="signal peptide" evidence="3">
    <location>
        <begin position="1"/>
        <end position="22"/>
    </location>
</feature>
<feature type="region of interest" description="Disordered" evidence="2">
    <location>
        <begin position="98"/>
        <end position="119"/>
    </location>
</feature>
<dbReference type="InterPro" id="IPR021852">
    <property type="entry name" value="DUF3456"/>
</dbReference>
<keyword evidence="5" id="KW-1185">Reference proteome</keyword>
<protein>
    <submittedName>
        <fullName evidence="6">Protein canopy homolog 2-like</fullName>
    </submittedName>
</protein>
<evidence type="ECO:0000313" key="6">
    <source>
        <dbReference type="RefSeq" id="XP_031559385.1"/>
    </source>
</evidence>
<sequence length="188" mass="21244">MELQVVFTPVLVILGLIFQVHCQRDKSFQCSVCQIAVDEIEWEISKVDPKKVIEVESFRVDPTGKQSYSRKIPYARSETHLTELLENICDNMKQYAESTEPDTGKKTYVRTSSHDGSPVNLSNISMSGEIAEKLKHTCEDILGEHDEEVIEVLKHEHDNQKAALCSQILHLCPTGDEAQEDGNSKEEL</sequence>
<dbReference type="PANTHER" id="PTHR13341">
    <property type="entry name" value="MIR-INTERACTING SAPOSIN-LIKE PROTEIN"/>
    <property type="match status" value="1"/>
</dbReference>
<gene>
    <name evidence="6" type="primary">LOC116295646</name>
</gene>
<dbReference type="FunCoup" id="A0A6P8I3I7">
    <property type="interactions" value="1263"/>
</dbReference>
<feature type="compositionally biased region" description="Polar residues" evidence="2">
    <location>
        <begin position="109"/>
        <end position="119"/>
    </location>
</feature>
<feature type="domain" description="DUF3456" evidence="4">
    <location>
        <begin position="29"/>
        <end position="172"/>
    </location>
</feature>
<dbReference type="PANTHER" id="PTHR13341:SF2">
    <property type="entry name" value="PROTEIN SEELE"/>
    <property type="match status" value="1"/>
</dbReference>
<evidence type="ECO:0000256" key="1">
    <source>
        <dbReference type="ARBA" id="ARBA00007285"/>
    </source>
</evidence>
<dbReference type="Pfam" id="PF11938">
    <property type="entry name" value="DUF3456"/>
    <property type="match status" value="1"/>
</dbReference>
<dbReference type="RefSeq" id="XP_031559385.1">
    <property type="nucleotide sequence ID" value="XM_031703525.1"/>
</dbReference>
<reference evidence="6" key="1">
    <citation type="submission" date="2025-08" db="UniProtKB">
        <authorList>
            <consortium name="RefSeq"/>
        </authorList>
    </citation>
    <scope>IDENTIFICATION</scope>
    <source>
        <tissue evidence="6">Tentacle</tissue>
    </source>
</reference>
<evidence type="ECO:0000313" key="5">
    <source>
        <dbReference type="Proteomes" id="UP000515163"/>
    </source>
</evidence>
<dbReference type="InParanoid" id="A0A6P8I3I7"/>
<dbReference type="InterPro" id="IPR042415">
    <property type="entry name" value="CNPY"/>
</dbReference>
<evidence type="ECO:0000259" key="4">
    <source>
        <dbReference type="Pfam" id="PF11938"/>
    </source>
</evidence>
<dbReference type="GeneID" id="116295646"/>